<sequence length="57" mass="6812">MEEFSYHSEESITSIKELQETIDYGDTKSVLELNKHYDNNKQIQNSIKYNILYPLKK</sequence>
<organism evidence="1 2">
    <name type="scientific">Entamoeba histolytica HM-3:IMSS</name>
    <dbReference type="NCBI Taxonomy" id="885315"/>
    <lineage>
        <taxon>Eukaryota</taxon>
        <taxon>Amoebozoa</taxon>
        <taxon>Evosea</taxon>
        <taxon>Archamoebae</taxon>
        <taxon>Mastigamoebida</taxon>
        <taxon>Entamoebidae</taxon>
        <taxon>Entamoeba</taxon>
    </lineage>
</organism>
<proteinExistence type="predicted"/>
<evidence type="ECO:0000313" key="2">
    <source>
        <dbReference type="Proteomes" id="UP000030780"/>
    </source>
</evidence>
<dbReference type="Proteomes" id="UP000030780">
    <property type="component" value="Unassembled WGS sequence"/>
</dbReference>
<name>M7X275_ENTHI</name>
<evidence type="ECO:0000313" key="1">
    <source>
        <dbReference type="EMBL" id="EMS14098.1"/>
    </source>
</evidence>
<gene>
    <name evidence="1" type="ORF">KM1_052240</name>
</gene>
<dbReference type="EMBL" id="KB638031">
    <property type="protein sequence ID" value="EMS14098.1"/>
    <property type="molecule type" value="Genomic_DNA"/>
</dbReference>
<reference evidence="1 2" key="1">
    <citation type="submission" date="2013-01" db="EMBL/GenBank/DDBJ databases">
        <authorList>
            <person name="Inman J."/>
            <person name="Zafar N."/>
            <person name="Lorenzi H."/>
            <person name="Caler E."/>
        </authorList>
    </citation>
    <scope>NUCLEOTIDE SEQUENCE [LARGE SCALE GENOMIC DNA]</scope>
    <source>
        <strain evidence="1 2">HM-3:IMSS</strain>
    </source>
</reference>
<protein>
    <submittedName>
        <fullName evidence="1">Uncharacterized protein</fullName>
    </submittedName>
</protein>
<dbReference type="VEuPathDB" id="AmoebaDB:KM1_052240"/>
<dbReference type="OrthoDB" id="29842at2759"/>
<accession>M7X275</accession>
<dbReference type="AlphaFoldDB" id="M7X275"/>